<dbReference type="PANTHER" id="PTHR47808:SF2">
    <property type="entry name" value="LEM DOMAIN-CONTAINING PROTEIN 2"/>
    <property type="match status" value="1"/>
</dbReference>
<feature type="domain" description="Man1/Src1-like C-terminal" evidence="8">
    <location>
        <begin position="384"/>
        <end position="789"/>
    </location>
</feature>
<feature type="region of interest" description="Disordered" evidence="7">
    <location>
        <begin position="72"/>
        <end position="272"/>
    </location>
</feature>
<reference evidence="10" key="1">
    <citation type="submission" date="2020-11" db="EMBL/GenBank/DDBJ databases">
        <authorList>
            <consortium name="DOE Joint Genome Institute"/>
            <person name="Ahrendt S."/>
            <person name="Riley R."/>
            <person name="Andreopoulos W."/>
            <person name="Labutti K."/>
            <person name="Pangilinan J."/>
            <person name="Ruiz-Duenas F.J."/>
            <person name="Barrasa J.M."/>
            <person name="Sanchez-Garcia M."/>
            <person name="Camarero S."/>
            <person name="Miyauchi S."/>
            <person name="Serrano A."/>
            <person name="Linde D."/>
            <person name="Babiker R."/>
            <person name="Drula E."/>
            <person name="Ayuso-Fernandez I."/>
            <person name="Pacheco R."/>
            <person name="Padilla G."/>
            <person name="Ferreira P."/>
            <person name="Barriuso J."/>
            <person name="Kellner H."/>
            <person name="Castanera R."/>
            <person name="Alfaro M."/>
            <person name="Ramirez L."/>
            <person name="Pisabarro A.G."/>
            <person name="Kuo A."/>
            <person name="Tritt A."/>
            <person name="Lipzen A."/>
            <person name="He G."/>
            <person name="Yan M."/>
            <person name="Ng V."/>
            <person name="Cullen D."/>
            <person name="Martin F."/>
            <person name="Rosso M.-N."/>
            <person name="Henrissat B."/>
            <person name="Hibbett D."/>
            <person name="Martinez A.T."/>
            <person name="Grigoriev I.V."/>
        </authorList>
    </citation>
    <scope>NUCLEOTIDE SEQUENCE</scope>
    <source>
        <strain evidence="10">ATCC 90797</strain>
    </source>
</reference>
<dbReference type="Proteomes" id="UP000807025">
    <property type="component" value="Unassembled WGS sequence"/>
</dbReference>
<evidence type="ECO:0000256" key="4">
    <source>
        <dbReference type="ARBA" id="ARBA00022989"/>
    </source>
</evidence>
<dbReference type="GO" id="GO:0034399">
    <property type="term" value="C:nuclear periphery"/>
    <property type="evidence" value="ECO:0007669"/>
    <property type="project" value="TreeGrafter"/>
</dbReference>
<keyword evidence="5" id="KW-0472">Membrane</keyword>
<name>A0A9P6DJG9_PLEER</name>
<sequence>MSRLTAAQIIGLGEYLKPEFEPSTLTVSQLLGVLGYHNIPYPQPYTKPKLIQTFNDEIKGNAKKLTNERLKKENSIASDDGITDGITGEPVGGRKQRAPAPRRSSRRLSRAPVEPEEIELPRPDPPKRRRSSAQPILGGSSHGAARAPAVDILAEESEPDEDEEVPVRKVVRSKKTAQAAGSQARRVSQPMAEESGWEDNNIFQSGAESSPARPSPTRPKAARKSGIAKKSRKSMSAPPQIQPSPSPTRPRYSNDSNLPISPPQSKFEPQLPLDVSRETRIMASRMSQTLGSSSKKADVVVAQKQEQSDDELDSLGPNHVGQNQVAKQELCAPYGNEEAIDEQVPVNDGDGVLAPSTREVARRRPVVIEPTSSSIVSRLFTYLLAAACLALTANYQSESAPIGYCEPRTRTNSALEVHKAKIADMGSCLPKNISLSELPEFLLEHFARDDPTDCSLSPLFALPHPTTCTPCPEHAFCTQHNVVCDSGYLLKPHPLVFFLPPVSSPSSIKISTSSPPSDVAWKIVSKLTDGLPLFGSVGLPPRCVEDPRRRKNIGKLGNLTLRRLGQERGRKLCTGENRVSVPSPSEQAGGEAKRWGLLVDELREELRVKVKATRSDAFEEEFNEAIQQLIQWGGVMFSEDSEGKRYVAHKTPELTWSCAILVNVRESWKEWRSSIFGVLLTILGLYAEKLRRAQRYRDRVRAAELVQVALDTLRNQELAHHIDPVTASQPFLSSLQLRDLILQDEHSIDTRKRIWDQVERVVESNANVRTNLEEVSGGDEMRVWRWVGSTSTGASPIKAAVPQDVVDGHDDRE</sequence>
<dbReference type="GO" id="GO:0003682">
    <property type="term" value="F:chromatin binding"/>
    <property type="evidence" value="ECO:0007669"/>
    <property type="project" value="InterPro"/>
</dbReference>
<dbReference type="OrthoDB" id="5376590at2759"/>
<feature type="domain" description="HeH/LEM" evidence="9">
    <location>
        <begin position="22"/>
        <end position="56"/>
    </location>
</feature>
<evidence type="ECO:0000259" key="9">
    <source>
        <dbReference type="Pfam" id="PF12949"/>
    </source>
</evidence>
<dbReference type="Gene3D" id="1.10.10.1180">
    <property type="entry name" value="MAN1, winged-helix domain"/>
    <property type="match status" value="1"/>
</dbReference>
<dbReference type="GO" id="GO:0005637">
    <property type="term" value="C:nuclear inner membrane"/>
    <property type="evidence" value="ECO:0007669"/>
    <property type="project" value="UniProtKB-SubCell"/>
</dbReference>
<evidence type="ECO:0000256" key="3">
    <source>
        <dbReference type="ARBA" id="ARBA00022692"/>
    </source>
</evidence>
<dbReference type="GO" id="GO:0005783">
    <property type="term" value="C:endoplasmic reticulum"/>
    <property type="evidence" value="ECO:0007669"/>
    <property type="project" value="TreeGrafter"/>
</dbReference>
<feature type="compositionally biased region" description="Basic residues" evidence="7">
    <location>
        <begin position="220"/>
        <end position="233"/>
    </location>
</feature>
<gene>
    <name evidence="10" type="ORF">BDN71DRAFT_1408505</name>
</gene>
<evidence type="ECO:0000313" key="10">
    <source>
        <dbReference type="EMBL" id="KAF9500904.1"/>
    </source>
</evidence>
<evidence type="ECO:0000256" key="5">
    <source>
        <dbReference type="ARBA" id="ARBA00023136"/>
    </source>
</evidence>
<dbReference type="InterPro" id="IPR041885">
    <property type="entry name" value="MAN1_winged_helix_dom"/>
</dbReference>
<dbReference type="Pfam" id="PF09402">
    <property type="entry name" value="MSC"/>
    <property type="match status" value="1"/>
</dbReference>
<keyword evidence="6" id="KW-0539">Nucleus</keyword>
<dbReference type="InterPro" id="IPR025856">
    <property type="entry name" value="HeH/LEM_domain"/>
</dbReference>
<dbReference type="GO" id="GO:0071763">
    <property type="term" value="P:nuclear membrane organization"/>
    <property type="evidence" value="ECO:0007669"/>
    <property type="project" value="TreeGrafter"/>
</dbReference>
<dbReference type="InterPro" id="IPR018996">
    <property type="entry name" value="Man1/Src1-like_C"/>
</dbReference>
<keyword evidence="4" id="KW-1133">Transmembrane helix</keyword>
<evidence type="ECO:0000256" key="2">
    <source>
        <dbReference type="ARBA" id="ARBA00022553"/>
    </source>
</evidence>
<feature type="compositionally biased region" description="Acidic residues" evidence="7">
    <location>
        <begin position="153"/>
        <end position="164"/>
    </location>
</feature>
<accession>A0A9P6DJG9</accession>
<dbReference type="AlphaFoldDB" id="A0A9P6DJG9"/>
<evidence type="ECO:0000256" key="7">
    <source>
        <dbReference type="SAM" id="MobiDB-lite"/>
    </source>
</evidence>
<organism evidence="10 11">
    <name type="scientific">Pleurotus eryngii</name>
    <name type="common">Boletus of the steppes</name>
    <dbReference type="NCBI Taxonomy" id="5323"/>
    <lineage>
        <taxon>Eukaryota</taxon>
        <taxon>Fungi</taxon>
        <taxon>Dikarya</taxon>
        <taxon>Basidiomycota</taxon>
        <taxon>Agaricomycotina</taxon>
        <taxon>Agaricomycetes</taxon>
        <taxon>Agaricomycetidae</taxon>
        <taxon>Agaricales</taxon>
        <taxon>Pleurotineae</taxon>
        <taxon>Pleurotaceae</taxon>
        <taxon>Pleurotus</taxon>
    </lineage>
</organism>
<comment type="subcellular location">
    <subcellularLocation>
        <location evidence="1">Nucleus inner membrane</location>
    </subcellularLocation>
</comment>
<comment type="caution">
    <text evidence="10">The sequence shown here is derived from an EMBL/GenBank/DDBJ whole genome shotgun (WGS) entry which is preliminary data.</text>
</comment>
<protein>
    <submittedName>
        <fullName evidence="10">Uncharacterized protein</fullName>
    </submittedName>
</protein>
<evidence type="ECO:0000313" key="11">
    <source>
        <dbReference type="Proteomes" id="UP000807025"/>
    </source>
</evidence>
<keyword evidence="2" id="KW-0597">Phosphoprotein</keyword>
<proteinExistence type="predicted"/>
<keyword evidence="11" id="KW-1185">Reference proteome</keyword>
<dbReference type="EMBL" id="MU154525">
    <property type="protein sequence ID" value="KAF9500904.1"/>
    <property type="molecule type" value="Genomic_DNA"/>
</dbReference>
<dbReference type="Pfam" id="PF12949">
    <property type="entry name" value="HeH"/>
    <property type="match status" value="1"/>
</dbReference>
<dbReference type="PANTHER" id="PTHR47808">
    <property type="entry name" value="INNER NUCLEAR MEMBRANE PROTEIN HEH2-RELATED"/>
    <property type="match status" value="1"/>
</dbReference>
<evidence type="ECO:0000256" key="6">
    <source>
        <dbReference type="ARBA" id="ARBA00023242"/>
    </source>
</evidence>
<dbReference type="CDD" id="cd12935">
    <property type="entry name" value="LEM_like"/>
    <property type="match status" value="1"/>
</dbReference>
<dbReference type="InterPro" id="IPR044780">
    <property type="entry name" value="Heh2/Src1"/>
</dbReference>
<keyword evidence="3" id="KW-0812">Transmembrane</keyword>
<evidence type="ECO:0000259" key="8">
    <source>
        <dbReference type="Pfam" id="PF09402"/>
    </source>
</evidence>
<evidence type="ECO:0000256" key="1">
    <source>
        <dbReference type="ARBA" id="ARBA00004540"/>
    </source>
</evidence>